<keyword evidence="1" id="KW-1133">Transmembrane helix</keyword>
<feature type="transmembrane region" description="Helical" evidence="1">
    <location>
        <begin position="29"/>
        <end position="49"/>
    </location>
</feature>
<dbReference type="AlphaFoldDB" id="A0A6A6PN04"/>
<proteinExistence type="predicted"/>
<reference evidence="3" key="1">
    <citation type="journal article" date="2020" name="Stud. Mycol.">
        <title>101 Dothideomycetes genomes: a test case for predicting lifestyles and emergence of pathogens.</title>
        <authorList>
            <person name="Haridas S."/>
            <person name="Albert R."/>
            <person name="Binder M."/>
            <person name="Bloem J."/>
            <person name="Labutti K."/>
            <person name="Salamov A."/>
            <person name="Andreopoulos B."/>
            <person name="Baker S."/>
            <person name="Barry K."/>
            <person name="Bills G."/>
            <person name="Bluhm B."/>
            <person name="Cannon C."/>
            <person name="Castanera R."/>
            <person name="Culley D."/>
            <person name="Daum C."/>
            <person name="Ezra D."/>
            <person name="Gonzalez J."/>
            <person name="Henrissat B."/>
            <person name="Kuo A."/>
            <person name="Liang C."/>
            <person name="Lipzen A."/>
            <person name="Lutzoni F."/>
            <person name="Magnuson J."/>
            <person name="Mondo S."/>
            <person name="Nolan M."/>
            <person name="Ohm R."/>
            <person name="Pangilinan J."/>
            <person name="Park H.-J."/>
            <person name="Ramirez L."/>
            <person name="Alfaro M."/>
            <person name="Sun H."/>
            <person name="Tritt A."/>
            <person name="Yoshinaga Y."/>
            <person name="Zwiers L.-H."/>
            <person name="Turgeon B."/>
            <person name="Goodwin S."/>
            <person name="Spatafora J."/>
            <person name="Crous P."/>
            <person name="Grigoriev I."/>
        </authorList>
    </citation>
    <scope>NUCLEOTIDE SEQUENCE</scope>
    <source>
        <strain evidence="3">CBS 113389</strain>
    </source>
</reference>
<gene>
    <name evidence="3" type="ORF">BDY17DRAFT_200592</name>
</gene>
<name>A0A6A6PN04_9PEZI</name>
<feature type="signal peptide" evidence="2">
    <location>
        <begin position="1"/>
        <end position="20"/>
    </location>
</feature>
<evidence type="ECO:0000256" key="1">
    <source>
        <dbReference type="SAM" id="Phobius"/>
    </source>
</evidence>
<keyword evidence="1" id="KW-0472">Membrane</keyword>
<dbReference type="EMBL" id="MU001639">
    <property type="protein sequence ID" value="KAF2480813.1"/>
    <property type="molecule type" value="Genomic_DNA"/>
</dbReference>
<keyword evidence="1" id="KW-0812">Transmembrane</keyword>
<sequence>MVLFVLGLLLCESVTQHLHAFVPFTTVFLMPAASLACVRLVCVQLRLLVSLGRGVRSTGFRLRMFDICEHLLGNARPHFYSPHASPSVPGPFPMRGMPSKGHMLRQSLNASLTLGTTSH</sequence>
<evidence type="ECO:0008006" key="5">
    <source>
        <dbReference type="Google" id="ProtNLM"/>
    </source>
</evidence>
<accession>A0A6A6PN04</accession>
<protein>
    <recommendedName>
        <fullName evidence="5">Secreted protein</fullName>
    </recommendedName>
</protein>
<organism evidence="3 4">
    <name type="scientific">Neohortaea acidophila</name>
    <dbReference type="NCBI Taxonomy" id="245834"/>
    <lineage>
        <taxon>Eukaryota</taxon>
        <taxon>Fungi</taxon>
        <taxon>Dikarya</taxon>
        <taxon>Ascomycota</taxon>
        <taxon>Pezizomycotina</taxon>
        <taxon>Dothideomycetes</taxon>
        <taxon>Dothideomycetidae</taxon>
        <taxon>Mycosphaerellales</taxon>
        <taxon>Teratosphaeriaceae</taxon>
        <taxon>Neohortaea</taxon>
    </lineage>
</organism>
<evidence type="ECO:0000313" key="4">
    <source>
        <dbReference type="Proteomes" id="UP000799767"/>
    </source>
</evidence>
<feature type="chain" id="PRO_5025591241" description="Secreted protein" evidence="2">
    <location>
        <begin position="21"/>
        <end position="119"/>
    </location>
</feature>
<dbReference type="GeneID" id="54471100"/>
<keyword evidence="4" id="KW-1185">Reference proteome</keyword>
<dbReference type="RefSeq" id="XP_033587383.1">
    <property type="nucleotide sequence ID" value="XM_033730098.1"/>
</dbReference>
<evidence type="ECO:0000313" key="3">
    <source>
        <dbReference type="EMBL" id="KAF2480813.1"/>
    </source>
</evidence>
<keyword evidence="2" id="KW-0732">Signal</keyword>
<evidence type="ECO:0000256" key="2">
    <source>
        <dbReference type="SAM" id="SignalP"/>
    </source>
</evidence>
<dbReference type="Proteomes" id="UP000799767">
    <property type="component" value="Unassembled WGS sequence"/>
</dbReference>